<keyword evidence="7" id="KW-0378">Hydrolase</keyword>
<evidence type="ECO:0000259" key="11">
    <source>
        <dbReference type="Pfam" id="PF00149"/>
    </source>
</evidence>
<feature type="domain" description="Calcineurin-like phosphoesterase" evidence="11">
    <location>
        <begin position="23"/>
        <end position="292"/>
    </location>
</feature>
<dbReference type="GeneID" id="10505128"/>
<proteinExistence type="inferred from homology"/>
<dbReference type="Pfam" id="PF19272">
    <property type="entry name" value="ASMase_C"/>
    <property type="match status" value="1"/>
</dbReference>
<evidence type="ECO:0000256" key="7">
    <source>
        <dbReference type="ARBA" id="ARBA00022801"/>
    </source>
</evidence>
<dbReference type="Gene3D" id="3.60.21.10">
    <property type="match status" value="1"/>
</dbReference>
<accession>F1A2C0</accession>
<dbReference type="EMBL" id="GL871405">
    <property type="protein sequence ID" value="EGC29662.1"/>
    <property type="molecule type" value="Genomic_DNA"/>
</dbReference>
<reference evidence="14" key="1">
    <citation type="journal article" date="2011" name="Genome Biol.">
        <title>Comparative genomics of the social amoebae Dictyostelium discoideum and Dictyostelium purpureum.</title>
        <authorList>
            <consortium name="US DOE Joint Genome Institute (JGI-PGF)"/>
            <person name="Sucgang R."/>
            <person name="Kuo A."/>
            <person name="Tian X."/>
            <person name="Salerno W."/>
            <person name="Parikh A."/>
            <person name="Feasley C.L."/>
            <person name="Dalin E."/>
            <person name="Tu H."/>
            <person name="Huang E."/>
            <person name="Barry K."/>
            <person name="Lindquist E."/>
            <person name="Shapiro H."/>
            <person name="Bruce D."/>
            <person name="Schmutz J."/>
            <person name="Salamov A."/>
            <person name="Fey P."/>
            <person name="Gaudet P."/>
            <person name="Anjard C."/>
            <person name="Babu M.M."/>
            <person name="Basu S."/>
            <person name="Bushmanova Y."/>
            <person name="van der Wel H."/>
            <person name="Katoh-Kurasawa M."/>
            <person name="Dinh C."/>
            <person name="Coutinho P.M."/>
            <person name="Saito T."/>
            <person name="Elias M."/>
            <person name="Schaap P."/>
            <person name="Kay R.R."/>
            <person name="Henrissat B."/>
            <person name="Eichinger L."/>
            <person name="Rivero F."/>
            <person name="Putnam N.H."/>
            <person name="West C.M."/>
            <person name="Loomis W.F."/>
            <person name="Chisholm R.L."/>
            <person name="Shaulsky G."/>
            <person name="Strassmann J.E."/>
            <person name="Queller D.C."/>
            <person name="Kuspa A."/>
            <person name="Grigoriev I.V."/>
        </authorList>
    </citation>
    <scope>NUCLEOTIDE SEQUENCE [LARGE SCALE GENOMIC DNA]</scope>
    <source>
        <strain evidence="14">QSDP1</strain>
    </source>
</reference>
<evidence type="ECO:0000256" key="1">
    <source>
        <dbReference type="ARBA" id="ARBA00001947"/>
    </source>
</evidence>
<evidence type="ECO:0000313" key="14">
    <source>
        <dbReference type="Proteomes" id="UP000001064"/>
    </source>
</evidence>
<dbReference type="GO" id="GO:0046872">
    <property type="term" value="F:metal ion binding"/>
    <property type="evidence" value="ECO:0007669"/>
    <property type="project" value="UniProtKB-KW"/>
</dbReference>
<evidence type="ECO:0000256" key="10">
    <source>
        <dbReference type="SAM" id="SignalP"/>
    </source>
</evidence>
<evidence type="ECO:0000256" key="2">
    <source>
        <dbReference type="ARBA" id="ARBA00004613"/>
    </source>
</evidence>
<dbReference type="KEGG" id="dpp:DICPUDRAFT_84333"/>
<dbReference type="CDD" id="cd00842">
    <property type="entry name" value="MPP_ASMase"/>
    <property type="match status" value="1"/>
</dbReference>
<dbReference type="RefSeq" id="XP_003293815.1">
    <property type="nucleotide sequence ID" value="XM_003293767.1"/>
</dbReference>
<dbReference type="InParanoid" id="F1A2C0"/>
<keyword evidence="9" id="KW-0325">Glycoprotein</keyword>
<dbReference type="Proteomes" id="UP000001064">
    <property type="component" value="Unassembled WGS sequence"/>
</dbReference>
<dbReference type="PANTHER" id="PTHR10340:SF53">
    <property type="entry name" value="SPHINGOMYELINASE PHOSPHODIESTERASE D"/>
    <property type="match status" value="1"/>
</dbReference>
<evidence type="ECO:0000313" key="13">
    <source>
        <dbReference type="EMBL" id="EGC29662.1"/>
    </source>
</evidence>
<comment type="similarity">
    <text evidence="3">Belongs to the acid sphingomyelinase family.</text>
</comment>
<dbReference type="InterPro" id="IPR041805">
    <property type="entry name" value="ASMase/PPN1_MPP"/>
</dbReference>
<evidence type="ECO:0000256" key="6">
    <source>
        <dbReference type="ARBA" id="ARBA00022729"/>
    </source>
</evidence>
<dbReference type="InterPro" id="IPR004843">
    <property type="entry name" value="Calcineurin-like_PHP"/>
</dbReference>
<dbReference type="OMA" id="HIHRDEI"/>
<dbReference type="InterPro" id="IPR029052">
    <property type="entry name" value="Metallo-depent_PP-like"/>
</dbReference>
<dbReference type="VEuPathDB" id="AmoebaDB:DICPUDRAFT_84333"/>
<evidence type="ECO:0000256" key="4">
    <source>
        <dbReference type="ARBA" id="ARBA00022525"/>
    </source>
</evidence>
<dbReference type="PANTHER" id="PTHR10340">
    <property type="entry name" value="SPHINGOMYELIN PHOSPHODIESTERASE"/>
    <property type="match status" value="1"/>
</dbReference>
<gene>
    <name evidence="13" type="ORF">DICPUDRAFT_84333</name>
</gene>
<comment type="cofactor">
    <cofactor evidence="1">
        <name>Zn(2+)</name>
        <dbReference type="ChEBI" id="CHEBI:29105"/>
    </cofactor>
</comment>
<name>F1A2C0_DICPU</name>
<keyword evidence="5" id="KW-0479">Metal-binding</keyword>
<dbReference type="AlphaFoldDB" id="F1A2C0"/>
<dbReference type="SUPFAM" id="SSF56300">
    <property type="entry name" value="Metallo-dependent phosphatases"/>
    <property type="match status" value="1"/>
</dbReference>
<evidence type="ECO:0000256" key="5">
    <source>
        <dbReference type="ARBA" id="ARBA00022723"/>
    </source>
</evidence>
<feature type="chain" id="PRO_5003262146" evidence="10">
    <location>
        <begin position="18"/>
        <end position="443"/>
    </location>
</feature>
<evidence type="ECO:0000256" key="3">
    <source>
        <dbReference type="ARBA" id="ARBA00008234"/>
    </source>
</evidence>
<protein>
    <submittedName>
        <fullName evidence="13">Uncharacterized protein</fullName>
    </submittedName>
</protein>
<dbReference type="GO" id="GO:0008081">
    <property type="term" value="F:phosphoric diester hydrolase activity"/>
    <property type="evidence" value="ECO:0000318"/>
    <property type="project" value="GO_Central"/>
</dbReference>
<keyword evidence="14" id="KW-1185">Reference proteome</keyword>
<sequence length="443" mass="49563">MKLLFVLLSLVFTAVRAAQNYQFIHVSDIHYSASVNSLLYNATTSCIEPSSLSTESDHHEHDQILLKSKKFSSPTSGLFGRYGCDTNDVLLDEVMKQMTMAQPNPDFIIYTGDGAGHSLPVGPWQESQSTLAKQFLNSYPNTQIIPTIGNNDVFPDYNSQCGDNNLAFLYSIWSQWIPQDQTSSFQYRGSFSISPVPGLVVISLNTVLYSTKNKNVFSTPNDPCGQFGWLEQQLQSAQQNGDSVYIIGHIFPGLDPFYLSATWNSQYQTSFFNITTAYKSIINGGFFGHIHRDEIRAIQYANPSQDYFPMFIGSSVTPVYFNNPSFKVFTYSPNTNVVADYSAFFADVYISNLQGFMNWTKEYDFTKTFGISSQANGINGQVLNTLNYNMQFSNILFNTYDNFRSASYLADATITHCLNNAATVEELNACSDMSQTVAQIATK</sequence>
<organism evidence="13 14">
    <name type="scientific">Dictyostelium purpureum</name>
    <name type="common">Slime mold</name>
    <dbReference type="NCBI Taxonomy" id="5786"/>
    <lineage>
        <taxon>Eukaryota</taxon>
        <taxon>Amoebozoa</taxon>
        <taxon>Evosea</taxon>
        <taxon>Eumycetozoa</taxon>
        <taxon>Dictyostelia</taxon>
        <taxon>Dictyosteliales</taxon>
        <taxon>Dictyosteliaceae</taxon>
        <taxon>Dictyostelium</taxon>
    </lineage>
</organism>
<keyword evidence="4" id="KW-0964">Secreted</keyword>
<dbReference type="OrthoDB" id="348678at2759"/>
<dbReference type="eggNOG" id="KOG3770">
    <property type="taxonomic scope" value="Eukaryota"/>
</dbReference>
<comment type="subcellular location">
    <subcellularLocation>
        <location evidence="2">Secreted</location>
    </subcellularLocation>
</comment>
<dbReference type="Pfam" id="PF00149">
    <property type="entry name" value="Metallophos"/>
    <property type="match status" value="1"/>
</dbReference>
<feature type="domain" description="Sphingomyelin phosphodiesterase C-terminal" evidence="12">
    <location>
        <begin position="316"/>
        <end position="373"/>
    </location>
</feature>
<dbReference type="FunFam" id="3.60.21.10:FF:000251">
    <property type="entry name" value="Sphingomyelinase phosphodiesterase D"/>
    <property type="match status" value="1"/>
</dbReference>
<evidence type="ECO:0000256" key="9">
    <source>
        <dbReference type="ARBA" id="ARBA00023180"/>
    </source>
</evidence>
<dbReference type="InterPro" id="IPR045473">
    <property type="entry name" value="ASM_C"/>
</dbReference>
<evidence type="ECO:0000256" key="8">
    <source>
        <dbReference type="ARBA" id="ARBA00022833"/>
    </source>
</evidence>
<dbReference type="GO" id="GO:0005615">
    <property type="term" value="C:extracellular space"/>
    <property type="evidence" value="ECO:0000318"/>
    <property type="project" value="GO_Central"/>
</dbReference>
<evidence type="ECO:0000259" key="12">
    <source>
        <dbReference type="Pfam" id="PF19272"/>
    </source>
</evidence>
<feature type="signal peptide" evidence="10">
    <location>
        <begin position="1"/>
        <end position="17"/>
    </location>
</feature>
<keyword evidence="6 10" id="KW-0732">Signal</keyword>
<dbReference type="STRING" id="5786.F1A2C0"/>
<keyword evidence="8" id="KW-0862">Zinc</keyword>